<keyword evidence="5" id="KW-0479">Metal-binding</keyword>
<evidence type="ECO:0000313" key="13">
    <source>
        <dbReference type="Proteomes" id="UP000775213"/>
    </source>
</evidence>
<dbReference type="InterPro" id="IPR013087">
    <property type="entry name" value="Znf_C2H2_type"/>
</dbReference>
<dbReference type="GO" id="GO:0005737">
    <property type="term" value="C:cytoplasm"/>
    <property type="evidence" value="ECO:0007669"/>
    <property type="project" value="UniProtKB-SubCell"/>
</dbReference>
<keyword evidence="4" id="KW-0690">Ribosome biogenesis</keyword>
<evidence type="ECO:0000256" key="7">
    <source>
        <dbReference type="ARBA" id="ARBA00022833"/>
    </source>
</evidence>
<evidence type="ECO:0000256" key="4">
    <source>
        <dbReference type="ARBA" id="ARBA00022517"/>
    </source>
</evidence>
<protein>
    <recommendedName>
        <fullName evidence="11">C2H2-type domain-containing protein</fullName>
    </recommendedName>
</protein>
<dbReference type="PANTHER" id="PTHR46095">
    <property type="entry name" value="ZINC FINGER PROTEIN 593"/>
    <property type="match status" value="1"/>
</dbReference>
<dbReference type="SUPFAM" id="SSF57667">
    <property type="entry name" value="beta-beta-alpha zinc fingers"/>
    <property type="match status" value="1"/>
</dbReference>
<keyword evidence="8" id="KW-0539">Nucleus</keyword>
<dbReference type="PROSITE" id="PS50157">
    <property type="entry name" value="ZINC_FINGER_C2H2_2"/>
    <property type="match status" value="1"/>
</dbReference>
<evidence type="ECO:0000259" key="11">
    <source>
        <dbReference type="PROSITE" id="PS50157"/>
    </source>
</evidence>
<dbReference type="Proteomes" id="UP000775213">
    <property type="component" value="Unassembled WGS sequence"/>
</dbReference>
<keyword evidence="7" id="KW-0862">Zinc</keyword>
<feature type="domain" description="C2H2-type" evidence="11">
    <location>
        <begin position="63"/>
        <end position="87"/>
    </location>
</feature>
<keyword evidence="6 10" id="KW-0863">Zinc-finger</keyword>
<dbReference type="GO" id="GO:0042254">
    <property type="term" value="P:ribosome biogenesis"/>
    <property type="evidence" value="ECO:0007669"/>
    <property type="project" value="UniProtKB-KW"/>
</dbReference>
<keyword evidence="13" id="KW-1185">Reference proteome</keyword>
<comment type="caution">
    <text evidence="12">The sequence shown here is derived from an EMBL/GenBank/DDBJ whole genome shotgun (WGS) entry which is preliminary data.</text>
</comment>
<accession>A0AAV7FP19</accession>
<evidence type="ECO:0000256" key="3">
    <source>
        <dbReference type="ARBA" id="ARBA00022490"/>
    </source>
</evidence>
<dbReference type="GO" id="GO:0008270">
    <property type="term" value="F:zinc ion binding"/>
    <property type="evidence" value="ECO:0007669"/>
    <property type="project" value="UniProtKB-KW"/>
</dbReference>
<dbReference type="Gene3D" id="3.30.160.60">
    <property type="entry name" value="Classic Zinc Finger"/>
    <property type="match status" value="1"/>
</dbReference>
<dbReference type="Pfam" id="PF12171">
    <property type="entry name" value="zf-C2H2_jaz"/>
    <property type="match status" value="1"/>
</dbReference>
<dbReference type="GO" id="GO:0005634">
    <property type="term" value="C:nucleus"/>
    <property type="evidence" value="ECO:0007669"/>
    <property type="project" value="UniProtKB-SubCell"/>
</dbReference>
<evidence type="ECO:0000256" key="6">
    <source>
        <dbReference type="ARBA" id="ARBA00022771"/>
    </source>
</evidence>
<evidence type="ECO:0000256" key="1">
    <source>
        <dbReference type="ARBA" id="ARBA00004123"/>
    </source>
</evidence>
<comment type="similarity">
    <text evidence="9">Belongs to the ZNF593/BUD20 C2H2-type zinc-finger protein family.</text>
</comment>
<keyword evidence="3" id="KW-0963">Cytoplasm</keyword>
<name>A0AAV7FP19_DENCH</name>
<evidence type="ECO:0000313" key="12">
    <source>
        <dbReference type="EMBL" id="KAH0444472.1"/>
    </source>
</evidence>
<dbReference type="AlphaFoldDB" id="A0AAV7FP19"/>
<dbReference type="PANTHER" id="PTHR46095:SF1">
    <property type="entry name" value="ZINC FINGER PROTEIN 593"/>
    <property type="match status" value="1"/>
</dbReference>
<dbReference type="PROSITE" id="PS00028">
    <property type="entry name" value="ZINC_FINGER_C2H2_1"/>
    <property type="match status" value="1"/>
</dbReference>
<evidence type="ECO:0000256" key="10">
    <source>
        <dbReference type="PROSITE-ProRule" id="PRU00042"/>
    </source>
</evidence>
<sequence>MSDTKSNGKLTFFCKTDVSRAARTRARKLDADQVEANLKDSTKSDALLNPNHLDIDKPGLGLFYCIECDRHFPSQLDREVHQRSKLHKRIAKKMQEEKAYTLKRVSGLQAWAWTTSNGNPKRLSLTPTPLRAAQRALIERRWRFNSRSNDDDDEHDVLLDGRCNCSSNDMNSNRVTMYSDPGSVRAMKPL</sequence>
<organism evidence="12 13">
    <name type="scientific">Dendrobium chrysotoxum</name>
    <name type="common">Orchid</name>
    <dbReference type="NCBI Taxonomy" id="161865"/>
    <lineage>
        <taxon>Eukaryota</taxon>
        <taxon>Viridiplantae</taxon>
        <taxon>Streptophyta</taxon>
        <taxon>Embryophyta</taxon>
        <taxon>Tracheophyta</taxon>
        <taxon>Spermatophyta</taxon>
        <taxon>Magnoliopsida</taxon>
        <taxon>Liliopsida</taxon>
        <taxon>Asparagales</taxon>
        <taxon>Orchidaceae</taxon>
        <taxon>Epidendroideae</taxon>
        <taxon>Malaxideae</taxon>
        <taxon>Dendrobiinae</taxon>
        <taxon>Dendrobium</taxon>
    </lineage>
</organism>
<dbReference type="InterPro" id="IPR051879">
    <property type="entry name" value="C2H2-ZF_Maturation_Protein"/>
</dbReference>
<reference evidence="12 13" key="1">
    <citation type="journal article" date="2021" name="Hortic Res">
        <title>Chromosome-scale assembly of the Dendrobium chrysotoxum genome enhances the understanding of orchid evolution.</title>
        <authorList>
            <person name="Zhang Y."/>
            <person name="Zhang G.Q."/>
            <person name="Zhang D."/>
            <person name="Liu X.D."/>
            <person name="Xu X.Y."/>
            <person name="Sun W.H."/>
            <person name="Yu X."/>
            <person name="Zhu X."/>
            <person name="Wang Z.W."/>
            <person name="Zhao X."/>
            <person name="Zhong W.Y."/>
            <person name="Chen H."/>
            <person name="Yin W.L."/>
            <person name="Huang T."/>
            <person name="Niu S.C."/>
            <person name="Liu Z.J."/>
        </authorList>
    </citation>
    <scope>NUCLEOTIDE SEQUENCE [LARGE SCALE GENOMIC DNA]</scope>
    <source>
        <strain evidence="12">Lindl</strain>
    </source>
</reference>
<evidence type="ECO:0000256" key="8">
    <source>
        <dbReference type="ARBA" id="ARBA00023242"/>
    </source>
</evidence>
<evidence type="ECO:0000256" key="2">
    <source>
        <dbReference type="ARBA" id="ARBA00004496"/>
    </source>
</evidence>
<dbReference type="EMBL" id="JAGFBR010000426">
    <property type="protein sequence ID" value="KAH0444472.1"/>
    <property type="molecule type" value="Genomic_DNA"/>
</dbReference>
<proteinExistence type="inferred from homology"/>
<evidence type="ECO:0000256" key="9">
    <source>
        <dbReference type="ARBA" id="ARBA00038064"/>
    </source>
</evidence>
<comment type="subcellular location">
    <subcellularLocation>
        <location evidence="2">Cytoplasm</location>
    </subcellularLocation>
    <subcellularLocation>
        <location evidence="1">Nucleus</location>
    </subcellularLocation>
</comment>
<dbReference type="InterPro" id="IPR036236">
    <property type="entry name" value="Znf_C2H2_sf"/>
</dbReference>
<gene>
    <name evidence="12" type="ORF">IEQ34_025535</name>
</gene>
<dbReference type="InterPro" id="IPR022755">
    <property type="entry name" value="Znf_C2H2_jaz"/>
</dbReference>
<evidence type="ECO:0000256" key="5">
    <source>
        <dbReference type="ARBA" id="ARBA00022723"/>
    </source>
</evidence>